<dbReference type="GO" id="GO:0014808">
    <property type="term" value="P:release of sequestered calcium ion into cytosol by sarcoplasmic reticulum"/>
    <property type="evidence" value="ECO:0007669"/>
    <property type="project" value="TreeGrafter"/>
</dbReference>
<reference evidence="3" key="1">
    <citation type="submission" date="2016-06" db="UniProtKB">
        <authorList>
            <consortium name="WormBaseParasite"/>
        </authorList>
    </citation>
    <scope>IDENTIFICATION</scope>
</reference>
<reference evidence="1 2" key="2">
    <citation type="submission" date="2018-11" db="EMBL/GenBank/DDBJ databases">
        <authorList>
            <consortium name="Pathogen Informatics"/>
        </authorList>
    </citation>
    <scope>NUCLEOTIDE SEQUENCE [LARGE SCALE GENOMIC DNA]</scope>
    <source>
        <strain evidence="1">Dakar</strain>
        <strain evidence="2">Dakar, Senegal</strain>
    </source>
</reference>
<dbReference type="GO" id="GO:0005219">
    <property type="term" value="F:ryanodine-sensitive calcium-release channel activity"/>
    <property type="evidence" value="ECO:0007669"/>
    <property type="project" value="TreeGrafter"/>
</dbReference>
<dbReference type="PANTHER" id="PTHR46399:SF8">
    <property type="entry name" value="B30.2_SPRY DOMAIN-CONTAINING PROTEIN"/>
    <property type="match status" value="1"/>
</dbReference>
<accession>A0A183L030</accession>
<evidence type="ECO:0000313" key="2">
    <source>
        <dbReference type="Proteomes" id="UP000279833"/>
    </source>
</evidence>
<dbReference type="WBParaSite" id="SCUD_0002068101-mRNA-1">
    <property type="protein sequence ID" value="SCUD_0002068101-mRNA-1"/>
    <property type="gene ID" value="SCUD_0002068101"/>
</dbReference>
<dbReference type="GO" id="GO:0033017">
    <property type="term" value="C:sarcoplasmic reticulum membrane"/>
    <property type="evidence" value="ECO:0007669"/>
    <property type="project" value="TreeGrafter"/>
</dbReference>
<proteinExistence type="predicted"/>
<gene>
    <name evidence="1" type="ORF">SCUD_LOCUS20678</name>
</gene>
<dbReference type="STRING" id="6186.A0A183L030"/>
<evidence type="ECO:0000313" key="1">
    <source>
        <dbReference type="EMBL" id="VDP73035.1"/>
    </source>
</evidence>
<dbReference type="AlphaFoldDB" id="A0A183L030"/>
<dbReference type="Proteomes" id="UP000279833">
    <property type="component" value="Unassembled WGS sequence"/>
</dbReference>
<dbReference type="GO" id="GO:0042383">
    <property type="term" value="C:sarcolemma"/>
    <property type="evidence" value="ECO:0007669"/>
    <property type="project" value="TreeGrafter"/>
</dbReference>
<dbReference type="GO" id="GO:0030018">
    <property type="term" value="C:Z disc"/>
    <property type="evidence" value="ECO:0007669"/>
    <property type="project" value="TreeGrafter"/>
</dbReference>
<dbReference type="PANTHER" id="PTHR46399">
    <property type="entry name" value="B30.2/SPRY DOMAIN-CONTAINING PROTEIN"/>
    <property type="match status" value="1"/>
</dbReference>
<protein>
    <submittedName>
        <fullName evidence="3">DNA-directed RNA polymerase</fullName>
    </submittedName>
</protein>
<dbReference type="GO" id="GO:0006941">
    <property type="term" value="P:striated muscle contraction"/>
    <property type="evidence" value="ECO:0007669"/>
    <property type="project" value="TreeGrafter"/>
</dbReference>
<name>A0A183L030_9TREM</name>
<organism evidence="3">
    <name type="scientific">Schistosoma curassoni</name>
    <dbReference type="NCBI Taxonomy" id="6186"/>
    <lineage>
        <taxon>Eukaryota</taxon>
        <taxon>Metazoa</taxon>
        <taxon>Spiralia</taxon>
        <taxon>Lophotrochozoa</taxon>
        <taxon>Platyhelminthes</taxon>
        <taxon>Trematoda</taxon>
        <taxon>Digenea</taxon>
        <taxon>Strigeidida</taxon>
        <taxon>Schistosomatoidea</taxon>
        <taxon>Schistosomatidae</taxon>
        <taxon>Schistosoma</taxon>
    </lineage>
</organism>
<dbReference type="GO" id="GO:0034704">
    <property type="term" value="C:calcium channel complex"/>
    <property type="evidence" value="ECO:0007669"/>
    <property type="project" value="TreeGrafter"/>
</dbReference>
<dbReference type="InterPro" id="IPR015925">
    <property type="entry name" value="Ryanodine_IP3_receptor"/>
</dbReference>
<keyword evidence="2" id="KW-1185">Reference proteome</keyword>
<sequence>MGTAEDFVRSRILPFFVNAADDLCVVVRNLDASRYSHVKGTIKRGACSVDYIHMVLLPVLKSMFEHLGKNECGEYLLVGNVQVTCYRILNALYKLGTTSSKHANR</sequence>
<dbReference type="EMBL" id="UZAK01044829">
    <property type="protein sequence ID" value="VDP73035.1"/>
    <property type="molecule type" value="Genomic_DNA"/>
</dbReference>
<evidence type="ECO:0000313" key="3">
    <source>
        <dbReference type="WBParaSite" id="SCUD_0002068101-mRNA-1"/>
    </source>
</evidence>
<dbReference type="GO" id="GO:0005790">
    <property type="term" value="C:smooth endoplasmic reticulum"/>
    <property type="evidence" value="ECO:0007669"/>
    <property type="project" value="TreeGrafter"/>
</dbReference>